<accession>A0A8T0L968</accession>
<evidence type="ECO:0000313" key="2">
    <source>
        <dbReference type="EMBL" id="KAG2408657.1"/>
    </source>
</evidence>
<dbReference type="Proteomes" id="UP000743370">
    <property type="component" value="Unassembled WGS sequence"/>
</dbReference>
<gene>
    <name evidence="2" type="ORF">HKW66_Vig0034790</name>
</gene>
<dbReference type="EMBL" id="JABFOF010000001">
    <property type="protein sequence ID" value="KAG2408657.1"/>
    <property type="molecule type" value="Genomic_DNA"/>
</dbReference>
<reference evidence="2 3" key="1">
    <citation type="submission" date="2020-05" db="EMBL/GenBank/DDBJ databases">
        <title>Vigna angularis (adzuki bean) Var. LongXiaoDou No. 4 denovo assembly.</title>
        <authorList>
            <person name="Xiang H."/>
        </authorList>
    </citation>
    <scope>NUCLEOTIDE SEQUENCE [LARGE SCALE GENOMIC DNA]</scope>
    <source>
        <tissue evidence="2">Leaf</tissue>
    </source>
</reference>
<feature type="compositionally biased region" description="Basic and acidic residues" evidence="1">
    <location>
        <begin position="92"/>
        <end position="104"/>
    </location>
</feature>
<evidence type="ECO:0000256" key="1">
    <source>
        <dbReference type="SAM" id="MobiDB-lite"/>
    </source>
</evidence>
<evidence type="ECO:0000313" key="3">
    <source>
        <dbReference type="Proteomes" id="UP000743370"/>
    </source>
</evidence>
<sequence>MPRERHSFFVLAYSIHLLKLKGWFESRRRPSRDRAGEPDRDFGTEVEQTEAGESRCSEGIVEVVSRGGAGSNDDGEGAEAGGGGVFDEGDAEGDKRGHNVRDGSAEEGFEVVWRRSMLLE</sequence>
<organism evidence="2 3">
    <name type="scientific">Phaseolus angularis</name>
    <name type="common">Azuki bean</name>
    <name type="synonym">Vigna angularis</name>
    <dbReference type="NCBI Taxonomy" id="3914"/>
    <lineage>
        <taxon>Eukaryota</taxon>
        <taxon>Viridiplantae</taxon>
        <taxon>Streptophyta</taxon>
        <taxon>Embryophyta</taxon>
        <taxon>Tracheophyta</taxon>
        <taxon>Spermatophyta</taxon>
        <taxon>Magnoliopsida</taxon>
        <taxon>eudicotyledons</taxon>
        <taxon>Gunneridae</taxon>
        <taxon>Pentapetalae</taxon>
        <taxon>rosids</taxon>
        <taxon>fabids</taxon>
        <taxon>Fabales</taxon>
        <taxon>Fabaceae</taxon>
        <taxon>Papilionoideae</taxon>
        <taxon>50 kb inversion clade</taxon>
        <taxon>NPAAA clade</taxon>
        <taxon>indigoferoid/millettioid clade</taxon>
        <taxon>Phaseoleae</taxon>
        <taxon>Vigna</taxon>
    </lineage>
</organism>
<proteinExistence type="predicted"/>
<name>A0A8T0L968_PHAAN</name>
<comment type="caution">
    <text evidence="2">The sequence shown here is derived from an EMBL/GenBank/DDBJ whole genome shotgun (WGS) entry which is preliminary data.</text>
</comment>
<protein>
    <submittedName>
        <fullName evidence="2">Uncharacterized protein</fullName>
    </submittedName>
</protein>
<feature type="region of interest" description="Disordered" evidence="1">
    <location>
        <begin position="27"/>
        <end position="106"/>
    </location>
</feature>
<dbReference type="AlphaFoldDB" id="A0A8T0L968"/>
<feature type="compositionally biased region" description="Basic and acidic residues" evidence="1">
    <location>
        <begin position="27"/>
        <end position="43"/>
    </location>
</feature>